<evidence type="ECO:0000313" key="3">
    <source>
        <dbReference type="Proteomes" id="UP001500503"/>
    </source>
</evidence>
<dbReference type="RefSeq" id="WP_345475252.1">
    <property type="nucleotide sequence ID" value="NZ_BAABHF010000062.1"/>
</dbReference>
<proteinExistence type="predicted"/>
<sequence>MTSDAPHAADYLTELAGIISSRRTECAEQIGAAAQAIGECVAADGIIHLFGSGHSRLVAIDAAVRAATMTNAEAICPDEWVGRVERVEGIGEIVLKRSDIRAGEVLIVISNSGLNPLPIEVARGGAARGATVIGVGSAAHSKAGTSRHSSGERLMEVVDVFLDTGVPAGDALFHPPDTPPVGPASTVAASALVHATLVEASRWLVDHGHEPPIRRSRNLPGGEEHNTAVAARYLDRLPELRWM</sequence>
<keyword evidence="3" id="KW-1185">Reference proteome</keyword>
<dbReference type="NCBIfam" id="NF002805">
    <property type="entry name" value="PRK02947.1"/>
    <property type="match status" value="1"/>
</dbReference>
<evidence type="ECO:0000259" key="1">
    <source>
        <dbReference type="PROSITE" id="PS51464"/>
    </source>
</evidence>
<dbReference type="GO" id="GO:0016853">
    <property type="term" value="F:isomerase activity"/>
    <property type="evidence" value="ECO:0007669"/>
    <property type="project" value="UniProtKB-KW"/>
</dbReference>
<dbReference type="PANTHER" id="PTHR30390:SF7">
    <property type="entry name" value="PHOSPHOHEPTOSE ISOMERASE"/>
    <property type="match status" value="1"/>
</dbReference>
<dbReference type="Pfam" id="PF13580">
    <property type="entry name" value="SIS_2"/>
    <property type="match status" value="1"/>
</dbReference>
<feature type="domain" description="SIS" evidence="1">
    <location>
        <begin position="37"/>
        <end position="209"/>
    </location>
</feature>
<organism evidence="2 3">
    <name type="scientific">Actinoallomurus oryzae</name>
    <dbReference type="NCBI Taxonomy" id="502180"/>
    <lineage>
        <taxon>Bacteria</taxon>
        <taxon>Bacillati</taxon>
        <taxon>Actinomycetota</taxon>
        <taxon>Actinomycetes</taxon>
        <taxon>Streptosporangiales</taxon>
        <taxon>Thermomonosporaceae</taxon>
        <taxon>Actinoallomurus</taxon>
    </lineage>
</organism>
<dbReference type="PANTHER" id="PTHR30390">
    <property type="entry name" value="SEDOHEPTULOSE 7-PHOSPHATE ISOMERASE / DNAA INITIATOR-ASSOCIATING FACTOR FOR REPLICATION INITIATION"/>
    <property type="match status" value="1"/>
</dbReference>
<dbReference type="InterPro" id="IPR001347">
    <property type="entry name" value="SIS_dom"/>
</dbReference>
<dbReference type="PROSITE" id="PS51464">
    <property type="entry name" value="SIS"/>
    <property type="match status" value="1"/>
</dbReference>
<dbReference type="EMBL" id="BAABHF010000062">
    <property type="protein sequence ID" value="GAA4519478.1"/>
    <property type="molecule type" value="Genomic_DNA"/>
</dbReference>
<keyword evidence="2" id="KW-0413">Isomerase</keyword>
<comment type="caution">
    <text evidence="2">The sequence shown here is derived from an EMBL/GenBank/DDBJ whole genome shotgun (WGS) entry which is preliminary data.</text>
</comment>
<dbReference type="CDD" id="cd05013">
    <property type="entry name" value="SIS_RpiR"/>
    <property type="match status" value="1"/>
</dbReference>
<dbReference type="InterPro" id="IPR046348">
    <property type="entry name" value="SIS_dom_sf"/>
</dbReference>
<dbReference type="Gene3D" id="3.40.50.10490">
    <property type="entry name" value="Glucose-6-phosphate isomerase like protein, domain 1"/>
    <property type="match status" value="1"/>
</dbReference>
<dbReference type="InterPro" id="IPR050099">
    <property type="entry name" value="SIS_GmhA/DiaA_subfam"/>
</dbReference>
<gene>
    <name evidence="2" type="ORF">GCM10023191_095090</name>
</gene>
<protein>
    <submittedName>
        <fullName evidence="2">Sugar isomerase domain-containing protein</fullName>
    </submittedName>
</protein>
<accession>A0ABP8R6S6</accession>
<reference evidence="3" key="1">
    <citation type="journal article" date="2019" name="Int. J. Syst. Evol. Microbiol.">
        <title>The Global Catalogue of Microorganisms (GCM) 10K type strain sequencing project: providing services to taxonomists for standard genome sequencing and annotation.</title>
        <authorList>
            <consortium name="The Broad Institute Genomics Platform"/>
            <consortium name="The Broad Institute Genome Sequencing Center for Infectious Disease"/>
            <person name="Wu L."/>
            <person name="Ma J."/>
        </authorList>
    </citation>
    <scope>NUCLEOTIDE SEQUENCE [LARGE SCALE GENOMIC DNA]</scope>
    <source>
        <strain evidence="3">JCM 17933</strain>
    </source>
</reference>
<dbReference type="InterPro" id="IPR035472">
    <property type="entry name" value="RpiR-like_SIS"/>
</dbReference>
<evidence type="ECO:0000313" key="2">
    <source>
        <dbReference type="EMBL" id="GAA4519478.1"/>
    </source>
</evidence>
<name>A0ABP8R6S6_9ACTN</name>
<dbReference type="Proteomes" id="UP001500503">
    <property type="component" value="Unassembled WGS sequence"/>
</dbReference>
<dbReference type="SUPFAM" id="SSF53697">
    <property type="entry name" value="SIS domain"/>
    <property type="match status" value="1"/>
</dbReference>